<keyword evidence="1" id="KW-0004">4Fe-4S</keyword>
<dbReference type="HAMAP" id="MF_01010">
    <property type="entry name" value="23SrRNA_methyltr_RlmD"/>
    <property type="match status" value="1"/>
</dbReference>
<evidence type="ECO:0000256" key="3">
    <source>
        <dbReference type="ARBA" id="ARBA00022603"/>
    </source>
</evidence>
<reference evidence="9" key="1">
    <citation type="submission" date="2016-10" db="EMBL/GenBank/DDBJ databases">
        <title>Sequence of Gallionella enrichment culture.</title>
        <authorList>
            <person name="Poehlein A."/>
            <person name="Muehling M."/>
            <person name="Daniel R."/>
        </authorList>
    </citation>
    <scope>NUCLEOTIDE SEQUENCE</scope>
</reference>
<dbReference type="InterPro" id="IPR001566">
    <property type="entry name" value="23S_rRNA_MeTrfase_RlmD"/>
</dbReference>
<dbReference type="CDD" id="cd02440">
    <property type="entry name" value="AdoMet_MTases"/>
    <property type="match status" value="1"/>
</dbReference>
<name>A0A1J5R4Z9_9ZZZZ</name>
<dbReference type="NCBIfam" id="TIGR00479">
    <property type="entry name" value="rumA"/>
    <property type="match status" value="1"/>
</dbReference>
<dbReference type="GO" id="GO:0070475">
    <property type="term" value="P:rRNA base methylation"/>
    <property type="evidence" value="ECO:0007669"/>
    <property type="project" value="TreeGrafter"/>
</dbReference>
<evidence type="ECO:0000313" key="9">
    <source>
        <dbReference type="EMBL" id="OIQ87127.1"/>
    </source>
</evidence>
<dbReference type="PANTHER" id="PTHR11061">
    <property type="entry name" value="RNA M5U METHYLTRANSFERASE"/>
    <property type="match status" value="1"/>
</dbReference>
<dbReference type="PROSITE" id="PS01231">
    <property type="entry name" value="TRMA_2"/>
    <property type="match status" value="1"/>
</dbReference>
<dbReference type="Gene3D" id="2.40.50.1070">
    <property type="match status" value="1"/>
</dbReference>
<dbReference type="InterPro" id="IPR012340">
    <property type="entry name" value="NA-bd_OB-fold"/>
</dbReference>
<dbReference type="GO" id="GO:0070041">
    <property type="term" value="F:rRNA (uridine-C5-)-methyltransferase activity"/>
    <property type="evidence" value="ECO:0007669"/>
    <property type="project" value="TreeGrafter"/>
</dbReference>
<evidence type="ECO:0000256" key="5">
    <source>
        <dbReference type="ARBA" id="ARBA00022691"/>
    </source>
</evidence>
<protein>
    <submittedName>
        <fullName evidence="9">23S rRNA (Uracil(1939)-C(5))-methyltransferase RlmD</fullName>
        <ecNumber evidence="9">2.1.1.190</ecNumber>
    </submittedName>
</protein>
<keyword evidence="5" id="KW-0949">S-adenosyl-L-methionine</keyword>
<keyword evidence="2" id="KW-0698">rRNA processing</keyword>
<keyword evidence="1" id="KW-0411">Iron-sulfur</keyword>
<keyword evidence="7" id="KW-0408">Iron</keyword>
<dbReference type="InterPro" id="IPR030391">
    <property type="entry name" value="MeTrfase_TrmA_CS"/>
</dbReference>
<dbReference type="AlphaFoldDB" id="A0A1J5R4Z9"/>
<keyword evidence="4 9" id="KW-0808">Transferase</keyword>
<dbReference type="GO" id="GO:0051539">
    <property type="term" value="F:4 iron, 4 sulfur cluster binding"/>
    <property type="evidence" value="ECO:0007669"/>
    <property type="project" value="UniProtKB-KW"/>
</dbReference>
<comment type="caution">
    <text evidence="9">The sequence shown here is derived from an EMBL/GenBank/DDBJ whole genome shotgun (WGS) entry which is preliminary data.</text>
</comment>
<dbReference type="InterPro" id="IPR029063">
    <property type="entry name" value="SAM-dependent_MTases_sf"/>
</dbReference>
<dbReference type="InterPro" id="IPR002792">
    <property type="entry name" value="TRAM_dom"/>
</dbReference>
<dbReference type="EC" id="2.1.1.190" evidence="9"/>
<evidence type="ECO:0000256" key="4">
    <source>
        <dbReference type="ARBA" id="ARBA00022679"/>
    </source>
</evidence>
<keyword evidence="6" id="KW-0479">Metal-binding</keyword>
<evidence type="ECO:0000256" key="6">
    <source>
        <dbReference type="ARBA" id="ARBA00022723"/>
    </source>
</evidence>
<dbReference type="PROSITE" id="PS51687">
    <property type="entry name" value="SAM_MT_RNA_M5U"/>
    <property type="match status" value="1"/>
</dbReference>
<sequence length="435" mass="48208">MQQAIAIIESLDQEGRGVTHVEGKAIFIEGALPGEKVTYVSYRNKPTYEFARVDAILRASPNRAVPKCPHFGVCGGCAMQHLELSAQVAAKQRMLEDALWHLAKVRPETMLPPIVGPAWGYRHKARMQARYVPMKGRVLVGFNEKRNSKVAVMGECHVLPPHISALIVPLQELLARLSIRDHMPQVEVAVGEHVSVLVFRIMAPIEPADEPLMREFADAFGVQIWLQTKGPDTAVPFYPPDVPQLSYSLPEYDLVYPFRPTEFTQVNPQINRVMIRRAMNLLDPQPGERIADFFCGLGNFTLPIARLGASVLGMEGSASLLERARACAALNGLSQVVDFREADLFEKTAQSLAALGRFEKWLIDPPRDGAAELIRAIEDDTAPQRIVYVSCNPSTLARDAGMLVQQKGYAMLAAGIINMFPHTAHVETIALFEKR</sequence>
<dbReference type="PANTHER" id="PTHR11061:SF49">
    <property type="entry name" value="23S RRNA (URACIL(1939)-C(5))-METHYLTRANSFERASE RLMD"/>
    <property type="match status" value="1"/>
</dbReference>
<dbReference type="GO" id="GO:0003723">
    <property type="term" value="F:RNA binding"/>
    <property type="evidence" value="ECO:0007669"/>
    <property type="project" value="InterPro"/>
</dbReference>
<dbReference type="Pfam" id="PF05958">
    <property type="entry name" value="tRNA_U5-meth_tr"/>
    <property type="match status" value="1"/>
</dbReference>
<dbReference type="EMBL" id="MLJW01000439">
    <property type="protein sequence ID" value="OIQ87127.1"/>
    <property type="molecule type" value="Genomic_DNA"/>
</dbReference>
<organism evidence="9">
    <name type="scientific">mine drainage metagenome</name>
    <dbReference type="NCBI Taxonomy" id="410659"/>
    <lineage>
        <taxon>unclassified sequences</taxon>
        <taxon>metagenomes</taxon>
        <taxon>ecological metagenomes</taxon>
    </lineage>
</organism>
<evidence type="ECO:0000256" key="2">
    <source>
        <dbReference type="ARBA" id="ARBA00022552"/>
    </source>
</evidence>
<dbReference type="NCBIfam" id="NF009639">
    <property type="entry name" value="PRK13168.1"/>
    <property type="match status" value="1"/>
</dbReference>
<dbReference type="GO" id="GO:0046872">
    <property type="term" value="F:metal ion binding"/>
    <property type="evidence" value="ECO:0007669"/>
    <property type="project" value="UniProtKB-KW"/>
</dbReference>
<accession>A0A1J5R4Z9</accession>
<dbReference type="Gene3D" id="3.40.50.150">
    <property type="entry name" value="Vaccinia Virus protein VP39"/>
    <property type="match status" value="1"/>
</dbReference>
<dbReference type="SUPFAM" id="SSF53335">
    <property type="entry name" value="S-adenosyl-L-methionine-dependent methyltransferases"/>
    <property type="match status" value="1"/>
</dbReference>
<gene>
    <name evidence="9" type="primary">rlmD_8</name>
    <name evidence="9" type="ORF">GALL_310150</name>
</gene>
<evidence type="ECO:0000259" key="8">
    <source>
        <dbReference type="PROSITE" id="PS50926"/>
    </source>
</evidence>
<dbReference type="PROSITE" id="PS01230">
    <property type="entry name" value="TRMA_1"/>
    <property type="match status" value="1"/>
</dbReference>
<keyword evidence="3 9" id="KW-0489">Methyltransferase</keyword>
<dbReference type="InterPro" id="IPR010280">
    <property type="entry name" value="U5_MeTrfase_fam"/>
</dbReference>
<proteinExistence type="inferred from homology"/>
<dbReference type="PROSITE" id="PS50926">
    <property type="entry name" value="TRAM"/>
    <property type="match status" value="1"/>
</dbReference>
<dbReference type="Gene3D" id="2.40.50.140">
    <property type="entry name" value="Nucleic acid-binding proteins"/>
    <property type="match status" value="1"/>
</dbReference>
<dbReference type="InterPro" id="IPR030390">
    <property type="entry name" value="MeTrfase_TrmA_AS"/>
</dbReference>
<dbReference type="SUPFAM" id="SSF50249">
    <property type="entry name" value="Nucleic acid-binding proteins"/>
    <property type="match status" value="1"/>
</dbReference>
<feature type="domain" description="TRAM" evidence="8">
    <location>
        <begin position="1"/>
        <end position="55"/>
    </location>
</feature>
<evidence type="ECO:0000256" key="1">
    <source>
        <dbReference type="ARBA" id="ARBA00022485"/>
    </source>
</evidence>
<evidence type="ECO:0000256" key="7">
    <source>
        <dbReference type="ARBA" id="ARBA00023004"/>
    </source>
</evidence>